<gene>
    <name evidence="2" type="ORF">CBER1_00742</name>
</gene>
<dbReference type="Proteomes" id="UP000237631">
    <property type="component" value="Unassembled WGS sequence"/>
</dbReference>
<keyword evidence="3" id="KW-1185">Reference proteome</keyword>
<organism evidence="2 3">
    <name type="scientific">Cercospora berteroae</name>
    <dbReference type="NCBI Taxonomy" id="357750"/>
    <lineage>
        <taxon>Eukaryota</taxon>
        <taxon>Fungi</taxon>
        <taxon>Dikarya</taxon>
        <taxon>Ascomycota</taxon>
        <taxon>Pezizomycotina</taxon>
        <taxon>Dothideomycetes</taxon>
        <taxon>Dothideomycetidae</taxon>
        <taxon>Mycosphaerellales</taxon>
        <taxon>Mycosphaerellaceae</taxon>
        <taxon>Cercospora</taxon>
    </lineage>
</organism>
<feature type="signal peptide" evidence="1">
    <location>
        <begin position="1"/>
        <end position="18"/>
    </location>
</feature>
<dbReference type="OrthoDB" id="10517721at2759"/>
<keyword evidence="1" id="KW-0732">Signal</keyword>
<sequence length="225" mass="24799">MHFARFLGISLLPTTSLAVPVALSLSIVVNDGSTTTFAHRDSDTGSLGSLSHDRFVSAADISPGKYLNHLAEYGKKTTEAVKLLKELKVPGDQDDDDTFSKADTKTVTEALAHNFAKINETLINPITAALKSDVLNDYRSEAHRLELLSRKLGNLMMHTIGTFHWDNKDDEDRSKDSEDDRVNSRNIQAIVDAVISLKTAARAVADGNFVQMRHGLSVPQWRLQL</sequence>
<name>A0A2S6C9J9_9PEZI</name>
<proteinExistence type="predicted"/>
<evidence type="ECO:0000313" key="3">
    <source>
        <dbReference type="Proteomes" id="UP000237631"/>
    </source>
</evidence>
<comment type="caution">
    <text evidence="2">The sequence shown here is derived from an EMBL/GenBank/DDBJ whole genome shotgun (WGS) entry which is preliminary data.</text>
</comment>
<evidence type="ECO:0000256" key="1">
    <source>
        <dbReference type="SAM" id="SignalP"/>
    </source>
</evidence>
<reference evidence="3" key="1">
    <citation type="journal article" date="2017" name="bioRxiv">
        <title>Conservation of a gene cluster reveals novel cercosporin biosynthetic mechanisms and extends production to the genus Colletotrichum.</title>
        <authorList>
            <person name="de Jonge R."/>
            <person name="Ebert M.K."/>
            <person name="Huitt-Roehl C.R."/>
            <person name="Pal P."/>
            <person name="Suttle J.C."/>
            <person name="Spanner R.E."/>
            <person name="Neubauer J.D."/>
            <person name="Jurick W.M.II."/>
            <person name="Stott K.A."/>
            <person name="Secor G.A."/>
            <person name="Thomma B.P.H.J."/>
            <person name="Van de Peer Y."/>
            <person name="Townsend C.A."/>
            <person name="Bolton M.D."/>
        </authorList>
    </citation>
    <scope>NUCLEOTIDE SEQUENCE [LARGE SCALE GENOMIC DNA]</scope>
    <source>
        <strain evidence="3">CBS538.71</strain>
    </source>
</reference>
<feature type="chain" id="PRO_5015757976" evidence="1">
    <location>
        <begin position="19"/>
        <end position="225"/>
    </location>
</feature>
<evidence type="ECO:0000313" key="2">
    <source>
        <dbReference type="EMBL" id="PPJ56407.1"/>
    </source>
</evidence>
<dbReference type="AlphaFoldDB" id="A0A2S6C9J9"/>
<dbReference type="EMBL" id="PNEN01000520">
    <property type="protein sequence ID" value="PPJ56407.1"/>
    <property type="molecule type" value="Genomic_DNA"/>
</dbReference>
<protein>
    <submittedName>
        <fullName evidence="2">Uncharacterized protein</fullName>
    </submittedName>
</protein>
<accession>A0A2S6C9J9</accession>